<accession>A0A844FXT1</accession>
<protein>
    <submittedName>
        <fullName evidence="9">Carbon starvation protein A</fullName>
    </submittedName>
</protein>
<feature type="transmembrane region" description="Helical" evidence="7">
    <location>
        <begin position="329"/>
        <end position="354"/>
    </location>
</feature>
<evidence type="ECO:0000256" key="7">
    <source>
        <dbReference type="SAM" id="Phobius"/>
    </source>
</evidence>
<comment type="similarity">
    <text evidence="2">Belongs to the peptide transporter carbon starvation (CstA) (TC 2.A.114) family.</text>
</comment>
<keyword evidence="10" id="KW-1185">Reference proteome</keyword>
<keyword evidence="3" id="KW-1003">Cell membrane</keyword>
<dbReference type="PANTHER" id="PTHR30252">
    <property type="entry name" value="INNER MEMBRANE PEPTIDE TRANSPORTER"/>
    <property type="match status" value="1"/>
</dbReference>
<feature type="transmembrane region" description="Helical" evidence="7">
    <location>
        <begin position="214"/>
        <end position="235"/>
    </location>
</feature>
<dbReference type="InterPro" id="IPR003706">
    <property type="entry name" value="CstA_N"/>
</dbReference>
<dbReference type="Proteomes" id="UP000435649">
    <property type="component" value="Unassembled WGS sequence"/>
</dbReference>
<dbReference type="Pfam" id="PF02554">
    <property type="entry name" value="CstA"/>
    <property type="match status" value="2"/>
</dbReference>
<feature type="transmembrane region" description="Helical" evidence="7">
    <location>
        <begin position="478"/>
        <end position="499"/>
    </location>
</feature>
<feature type="transmembrane region" description="Helical" evidence="7">
    <location>
        <begin position="291"/>
        <end position="309"/>
    </location>
</feature>
<comment type="caution">
    <text evidence="9">The sequence shown here is derived from an EMBL/GenBank/DDBJ whole genome shotgun (WGS) entry which is preliminary data.</text>
</comment>
<feature type="transmembrane region" description="Helical" evidence="7">
    <location>
        <begin position="178"/>
        <end position="202"/>
    </location>
</feature>
<evidence type="ECO:0000256" key="1">
    <source>
        <dbReference type="ARBA" id="ARBA00004651"/>
    </source>
</evidence>
<keyword evidence="4 7" id="KW-0812">Transmembrane</keyword>
<evidence type="ECO:0000256" key="6">
    <source>
        <dbReference type="ARBA" id="ARBA00023136"/>
    </source>
</evidence>
<evidence type="ECO:0000259" key="8">
    <source>
        <dbReference type="Pfam" id="PF02554"/>
    </source>
</evidence>
<proteinExistence type="inferred from homology"/>
<evidence type="ECO:0000256" key="4">
    <source>
        <dbReference type="ARBA" id="ARBA00022692"/>
    </source>
</evidence>
<evidence type="ECO:0000256" key="5">
    <source>
        <dbReference type="ARBA" id="ARBA00022989"/>
    </source>
</evidence>
<feature type="transmembrane region" description="Helical" evidence="7">
    <location>
        <begin position="136"/>
        <end position="157"/>
    </location>
</feature>
<dbReference type="EMBL" id="VUNS01000001">
    <property type="protein sequence ID" value="MST95544.1"/>
    <property type="molecule type" value="Genomic_DNA"/>
</dbReference>
<name>A0A844FXT1_9BACT</name>
<dbReference type="GO" id="GO:0009267">
    <property type="term" value="P:cellular response to starvation"/>
    <property type="evidence" value="ECO:0007669"/>
    <property type="project" value="InterPro"/>
</dbReference>
<dbReference type="InterPro" id="IPR051605">
    <property type="entry name" value="CstA"/>
</dbReference>
<dbReference type="PANTHER" id="PTHR30252:SF4">
    <property type="entry name" value="CARBON STARVATION"/>
    <property type="match status" value="1"/>
</dbReference>
<feature type="domain" description="CstA N-terminal" evidence="8">
    <location>
        <begin position="58"/>
        <end position="231"/>
    </location>
</feature>
<comment type="subcellular location">
    <subcellularLocation>
        <location evidence="1">Cell membrane</location>
        <topology evidence="1">Multi-pass membrane protein</topology>
    </subcellularLocation>
</comment>
<sequence>MLHLPHLLLKPAWGTTISAPRRFAIPHDLFSEKKICIILWRMYINEFRSGILHQEEKMLLFLLGMAILVIGYFTYGRFVEKILGPDDRPTPCRTCSDGVDFVRLPHWKNMLIQLLNIAGVGPVIGVILGIKFGAIAFLIIPVGNIIGGAVHDFVGGMMSLRHNGANLPELIRMNTGKAFYWIFSAFMIFLLLLVVAVFINIPARLIDGFWPSTALFWTAVIAIFLYYIAATLFPVDKIIGSVYPLFGALLILGTFAIFAVLMFHAAGNPALLSESEAFRANMLTPANNSPILPMLFVTIACGILSGFHATQSPIIARTMEHEKQAKSSYYGMMVLEGVIGMIWAAAGLAIYNLFPELMQENPTNVLSKITTHFLGSWVGAVTVISVIILAVTSGDTAMRSLRLSLAEMFRIQQKPIRNRFLLCLPLIAVVSLLLWWSNQSAQTFNQLWVYFAWGNQVLASCTLTAGTVWLLRNRKPGWITAVPGAFMTFIVATYILWISPAHGGPLGKPLLGFGLELQTAYIIAILFACITTGWSIWYGRKLSR</sequence>
<evidence type="ECO:0000313" key="9">
    <source>
        <dbReference type="EMBL" id="MST95544.1"/>
    </source>
</evidence>
<feature type="transmembrane region" description="Helical" evidence="7">
    <location>
        <begin position="242"/>
        <end position="266"/>
    </location>
</feature>
<feature type="transmembrane region" description="Helical" evidence="7">
    <location>
        <begin position="419"/>
        <end position="436"/>
    </location>
</feature>
<gene>
    <name evidence="9" type="ORF">FYJ85_00585</name>
</gene>
<feature type="transmembrane region" description="Helical" evidence="7">
    <location>
        <begin position="111"/>
        <end position="130"/>
    </location>
</feature>
<keyword evidence="6 7" id="KW-0472">Membrane</keyword>
<dbReference type="AlphaFoldDB" id="A0A844FXT1"/>
<keyword evidence="5 7" id="KW-1133">Transmembrane helix</keyword>
<feature type="transmembrane region" description="Helical" evidence="7">
    <location>
        <begin position="374"/>
        <end position="398"/>
    </location>
</feature>
<evidence type="ECO:0000256" key="3">
    <source>
        <dbReference type="ARBA" id="ARBA00022475"/>
    </source>
</evidence>
<evidence type="ECO:0000313" key="10">
    <source>
        <dbReference type="Proteomes" id="UP000435649"/>
    </source>
</evidence>
<evidence type="ECO:0000256" key="2">
    <source>
        <dbReference type="ARBA" id="ARBA00007755"/>
    </source>
</evidence>
<feature type="transmembrane region" description="Helical" evidence="7">
    <location>
        <begin position="58"/>
        <end position="75"/>
    </location>
</feature>
<feature type="transmembrane region" description="Helical" evidence="7">
    <location>
        <begin position="448"/>
        <end position="471"/>
    </location>
</feature>
<reference evidence="9 10" key="1">
    <citation type="submission" date="2019-08" db="EMBL/GenBank/DDBJ databases">
        <title>In-depth cultivation of the pig gut microbiome towards novel bacterial diversity and tailored functional studies.</title>
        <authorList>
            <person name="Wylensek D."/>
            <person name="Hitch T.C.A."/>
            <person name="Clavel T."/>
        </authorList>
    </citation>
    <scope>NUCLEOTIDE SEQUENCE [LARGE SCALE GENOMIC DNA]</scope>
    <source>
        <strain evidence="9 10">BBE-744-WT-12</strain>
    </source>
</reference>
<feature type="domain" description="CstA N-terminal" evidence="8">
    <location>
        <begin position="365"/>
        <end position="490"/>
    </location>
</feature>
<organism evidence="9 10">
    <name type="scientific">Victivallis lenta</name>
    <dbReference type="NCBI Taxonomy" id="2606640"/>
    <lineage>
        <taxon>Bacteria</taxon>
        <taxon>Pseudomonadati</taxon>
        <taxon>Lentisphaerota</taxon>
        <taxon>Lentisphaeria</taxon>
        <taxon>Victivallales</taxon>
        <taxon>Victivallaceae</taxon>
        <taxon>Victivallis</taxon>
    </lineage>
</organism>
<feature type="transmembrane region" description="Helical" evidence="7">
    <location>
        <begin position="519"/>
        <end position="539"/>
    </location>
</feature>
<dbReference type="GO" id="GO:0005886">
    <property type="term" value="C:plasma membrane"/>
    <property type="evidence" value="ECO:0007669"/>
    <property type="project" value="UniProtKB-SubCell"/>
</dbReference>